<reference evidence="3" key="1">
    <citation type="journal article" date="2009" name="Science">
        <title>The B73 maize genome: complexity, diversity, and dynamics.</title>
        <authorList>
            <person name="Schnable P.S."/>
            <person name="Ware D."/>
            <person name="Fulton R.S."/>
            <person name="Stein J.C."/>
            <person name="Wei F."/>
            <person name="Pasternak S."/>
            <person name="Liang C."/>
            <person name="Zhang J."/>
            <person name="Fulton L."/>
            <person name="Graves T.A."/>
            <person name="Minx P."/>
            <person name="Reily A.D."/>
            <person name="Courtney L."/>
            <person name="Kruchowski S.S."/>
            <person name="Tomlinson C."/>
            <person name="Strong C."/>
            <person name="Delehaunty K."/>
            <person name="Fronick C."/>
            <person name="Courtney B."/>
            <person name="Rock S.M."/>
            <person name="Belter E."/>
            <person name="Du F."/>
            <person name="Kim K."/>
            <person name="Abbott R.M."/>
            <person name="Cotton M."/>
            <person name="Levy A."/>
            <person name="Marchetto P."/>
            <person name="Ochoa K."/>
            <person name="Jackson S.M."/>
            <person name="Gillam B."/>
            <person name="Chen W."/>
            <person name="Yan L."/>
            <person name="Higginbotham J."/>
            <person name="Cardenas M."/>
            <person name="Waligorski J."/>
            <person name="Applebaum E."/>
            <person name="Phelps L."/>
            <person name="Falcone J."/>
            <person name="Kanchi K."/>
            <person name="Thane T."/>
            <person name="Scimone A."/>
            <person name="Thane N."/>
            <person name="Henke J."/>
            <person name="Wang T."/>
            <person name="Ruppert J."/>
            <person name="Shah N."/>
            <person name="Rotter K."/>
            <person name="Hodges J."/>
            <person name="Ingenthron E."/>
            <person name="Cordes M."/>
            <person name="Kohlberg S."/>
            <person name="Sgro J."/>
            <person name="Delgado B."/>
            <person name="Mead K."/>
            <person name="Chinwalla A."/>
            <person name="Leonard S."/>
            <person name="Crouse K."/>
            <person name="Collura K."/>
            <person name="Kudrna D."/>
            <person name="Currie J."/>
            <person name="He R."/>
            <person name="Angelova A."/>
            <person name="Rajasekar S."/>
            <person name="Mueller T."/>
            <person name="Lomeli R."/>
            <person name="Scara G."/>
            <person name="Ko A."/>
            <person name="Delaney K."/>
            <person name="Wissotski M."/>
            <person name="Lopez G."/>
            <person name="Campos D."/>
            <person name="Braidotti M."/>
            <person name="Ashley E."/>
            <person name="Golser W."/>
            <person name="Kim H."/>
            <person name="Lee S."/>
            <person name="Lin J."/>
            <person name="Dujmic Z."/>
            <person name="Kim W."/>
            <person name="Talag J."/>
            <person name="Zuccolo A."/>
            <person name="Fan C."/>
            <person name="Sebastian A."/>
            <person name="Kramer M."/>
            <person name="Spiegel L."/>
            <person name="Nascimento L."/>
            <person name="Zutavern T."/>
            <person name="Miller B."/>
            <person name="Ambroise C."/>
            <person name="Muller S."/>
            <person name="Spooner W."/>
            <person name="Narechania A."/>
            <person name="Ren L."/>
            <person name="Wei S."/>
            <person name="Kumari S."/>
            <person name="Faga B."/>
            <person name="Levy M.J."/>
            <person name="McMahan L."/>
            <person name="Van Buren P."/>
            <person name="Vaughn M.W."/>
            <person name="Ying K."/>
            <person name="Yeh C.-T."/>
            <person name="Emrich S.J."/>
            <person name="Jia Y."/>
            <person name="Kalyanaraman A."/>
            <person name="Hsia A.-P."/>
            <person name="Barbazuk W.B."/>
            <person name="Baucom R.S."/>
            <person name="Brutnell T.P."/>
            <person name="Carpita N.C."/>
            <person name="Chaparro C."/>
            <person name="Chia J.-M."/>
            <person name="Deragon J.-M."/>
            <person name="Estill J.C."/>
            <person name="Fu Y."/>
            <person name="Jeddeloh J.A."/>
            <person name="Han Y."/>
            <person name="Lee H."/>
            <person name="Li P."/>
            <person name="Lisch D.R."/>
            <person name="Liu S."/>
            <person name="Liu Z."/>
            <person name="Nagel D.H."/>
            <person name="McCann M.C."/>
            <person name="SanMiguel P."/>
            <person name="Myers A.M."/>
            <person name="Nettleton D."/>
            <person name="Nguyen J."/>
            <person name="Penning B.W."/>
            <person name="Ponnala L."/>
            <person name="Schneider K.L."/>
            <person name="Schwartz D.C."/>
            <person name="Sharma A."/>
            <person name="Soderlund C."/>
            <person name="Springer N.M."/>
            <person name="Sun Q."/>
            <person name="Wang H."/>
            <person name="Waterman M."/>
            <person name="Westerman R."/>
            <person name="Wolfgruber T.K."/>
            <person name="Yang L."/>
            <person name="Yu Y."/>
            <person name="Zhang L."/>
            <person name="Zhou S."/>
            <person name="Zhu Q."/>
            <person name="Bennetzen J.L."/>
            <person name="Dawe R.K."/>
            <person name="Jiang J."/>
            <person name="Jiang N."/>
            <person name="Presting G.G."/>
            <person name="Wessler S.R."/>
            <person name="Aluru S."/>
            <person name="Martienssen R.A."/>
            <person name="Clifton S.W."/>
            <person name="McCombie W.R."/>
            <person name="Wing R.A."/>
            <person name="Wilson R.K."/>
        </authorList>
    </citation>
    <scope>NUCLEOTIDE SEQUENCE [LARGE SCALE GENOMIC DNA]</scope>
    <source>
        <strain evidence="3">cv. B73</strain>
    </source>
</reference>
<gene>
    <name evidence="2" type="primary">LOC103627147</name>
</gene>
<feature type="region of interest" description="Disordered" evidence="1">
    <location>
        <begin position="301"/>
        <end position="351"/>
    </location>
</feature>
<dbReference type="EnsemblPlants" id="Zm00001eb240750_T002">
    <property type="protein sequence ID" value="Zm00001eb240750_P002"/>
    <property type="gene ID" value="Zm00001eb240750"/>
</dbReference>
<accession>A0A804PI16</accession>
<dbReference type="RefSeq" id="XP_020393332.1">
    <property type="nucleotide sequence ID" value="XM_020537743.2"/>
</dbReference>
<reference evidence="2" key="3">
    <citation type="submission" date="2021-05" db="UniProtKB">
        <authorList>
            <consortium name="EnsemblPlants"/>
        </authorList>
    </citation>
    <scope>IDENTIFICATION</scope>
    <source>
        <strain evidence="2">cv. B73</strain>
    </source>
</reference>
<feature type="compositionally biased region" description="Basic and acidic residues" evidence="1">
    <location>
        <begin position="339"/>
        <end position="351"/>
    </location>
</feature>
<dbReference type="Proteomes" id="UP000007305">
    <property type="component" value="Chromosome 5"/>
</dbReference>
<evidence type="ECO:0000313" key="2">
    <source>
        <dbReference type="EnsemblPlants" id="Zm00001eb240750_P002"/>
    </source>
</evidence>
<keyword evidence="3" id="KW-1185">Reference proteome</keyword>
<feature type="region of interest" description="Disordered" evidence="1">
    <location>
        <begin position="175"/>
        <end position="199"/>
    </location>
</feature>
<dbReference type="OrthoDB" id="10605605at2759"/>
<reference evidence="2" key="2">
    <citation type="submission" date="2019-07" db="EMBL/GenBank/DDBJ databases">
        <authorList>
            <person name="Seetharam A."/>
            <person name="Woodhouse M."/>
            <person name="Cannon E."/>
        </authorList>
    </citation>
    <scope>NUCLEOTIDE SEQUENCE [LARGE SCALE GENOMIC DNA]</scope>
    <source>
        <strain evidence="2">cv. B73</strain>
    </source>
</reference>
<feature type="compositionally biased region" description="Basic residues" evidence="1">
    <location>
        <begin position="321"/>
        <end position="338"/>
    </location>
</feature>
<evidence type="ECO:0000256" key="1">
    <source>
        <dbReference type="SAM" id="MobiDB-lite"/>
    </source>
</evidence>
<dbReference type="GeneID" id="103627147"/>
<protein>
    <submittedName>
        <fullName evidence="2">Uncharacterized protein</fullName>
    </submittedName>
</protein>
<organism evidence="2 3">
    <name type="scientific">Zea mays</name>
    <name type="common">Maize</name>
    <dbReference type="NCBI Taxonomy" id="4577"/>
    <lineage>
        <taxon>Eukaryota</taxon>
        <taxon>Viridiplantae</taxon>
        <taxon>Streptophyta</taxon>
        <taxon>Embryophyta</taxon>
        <taxon>Tracheophyta</taxon>
        <taxon>Spermatophyta</taxon>
        <taxon>Magnoliopsida</taxon>
        <taxon>Liliopsida</taxon>
        <taxon>Poales</taxon>
        <taxon>Poaceae</taxon>
        <taxon>PACMAD clade</taxon>
        <taxon>Panicoideae</taxon>
        <taxon>Andropogonodae</taxon>
        <taxon>Andropogoneae</taxon>
        <taxon>Tripsacinae</taxon>
        <taxon>Zea</taxon>
    </lineage>
</organism>
<feature type="region of interest" description="Disordered" evidence="1">
    <location>
        <begin position="66"/>
        <end position="88"/>
    </location>
</feature>
<sequence>MITVDDDQVRSCGGDSGGIPVPTSDDAAAGRQMLTTMGEHHQQQLTVSRIRTAVSMLTRRTGHARFRRGPVAERHHASSSDHHQLRPPAAGGGVALDLDLLVAKTCDDAAAGFSASASWTSSSLPSTTSLTAGEGSVSKGRAQQQGCGALFFVQPVSGGGGDGHSAGKPLRLAPSSMQQQHACPGYSSPGNALEDGKCHDRARSENDAAAAAGKTHGDRCHCSNKRYVQHILLLIKRPLPLMTDSIIGMQEIAREAGGPRAGDQLPERGHPAGRPLVAQVRPEAHQGLAVPARLLQVQHGARVPGAEARGARPRRAVDAHRHLRGRPPPRGPAGRRRRADGPRPHDDVQLN</sequence>
<dbReference type="Gramene" id="Zm00001eb240750_T002">
    <property type="protein sequence ID" value="Zm00001eb240750_P002"/>
    <property type="gene ID" value="Zm00001eb240750"/>
</dbReference>
<feature type="compositionally biased region" description="Basic and acidic residues" evidence="1">
    <location>
        <begin position="70"/>
        <end position="84"/>
    </location>
</feature>
<dbReference type="InParanoid" id="A0A804PI16"/>
<dbReference type="AlphaFoldDB" id="A0A804PI16"/>
<evidence type="ECO:0000313" key="3">
    <source>
        <dbReference type="Proteomes" id="UP000007305"/>
    </source>
</evidence>
<proteinExistence type="predicted"/>
<name>A0A804PI16_MAIZE</name>
<feature type="region of interest" description="Disordered" evidence="1">
    <location>
        <begin position="1"/>
        <end position="26"/>
    </location>
</feature>